<sequence>MKIISYKKIFALGTLMMFGAACEVTDLQPIDALSETTAYETVERVELAVTGVYDGAQSGFYAGGAVRGYPFGAAHLQQGDCRGEDMVSVAAFYAVTYNGTYDATTPNNGFFWQTAYAMINRANVVMDGVRKAQTSASLTESVKNAYEAELRFLRAMGHFYLLVNFARPYSDNPTAVASGIPYREQPIGTSTGVSVDEASKQGRNTVAECYDKILADLDFAEANLPATRSRNAITRATKGAVIALKTRIRLHQNNWAKVIEEANKLIPTSGNLVSPVGNYQLTATPMGPFGTANKNNVESIFSIENNDVDNASVNGAAPTMYSASITGGRGIVGISPLIWNQPFFPADDFRKSSAMVQQDGATSPGRGAMFSKKYADATSRTDNAPIIRYAEVLLNAAEALARSSSTVDTRALALLNAVRNRAVPEGTGRYTAASFTSSQQLVQAILNERRIEFLAEGMRWLDIHRLGKDTVFGTKGIPSKASQTLTFTNLYTNNPATTYTMLAAIPYENFRFVWPLPIEEINNNPTLKNQQNPGW</sequence>
<evidence type="ECO:0000256" key="6">
    <source>
        <dbReference type="SAM" id="SignalP"/>
    </source>
</evidence>
<evidence type="ECO:0000256" key="1">
    <source>
        <dbReference type="ARBA" id="ARBA00004442"/>
    </source>
</evidence>
<proteinExistence type="inferred from homology"/>
<comment type="caution">
    <text evidence="9">The sequence shown here is derived from an EMBL/GenBank/DDBJ whole genome shotgun (WGS) entry which is preliminary data.</text>
</comment>
<dbReference type="Pfam" id="PF14322">
    <property type="entry name" value="SusD-like_3"/>
    <property type="match status" value="1"/>
</dbReference>
<name>A0A841ESM3_9BACT</name>
<feature type="chain" id="PRO_5032770464" description="Starch-binding associating with outer membrane" evidence="6">
    <location>
        <begin position="24"/>
        <end position="535"/>
    </location>
</feature>
<keyword evidence="5" id="KW-0998">Cell outer membrane</keyword>
<accession>A0A841ESM3</accession>
<dbReference type="InterPro" id="IPR012944">
    <property type="entry name" value="SusD_RagB_dom"/>
</dbReference>
<dbReference type="CDD" id="cd08977">
    <property type="entry name" value="SusD"/>
    <property type="match status" value="1"/>
</dbReference>
<dbReference type="GO" id="GO:0009279">
    <property type="term" value="C:cell outer membrane"/>
    <property type="evidence" value="ECO:0007669"/>
    <property type="project" value="UniProtKB-SubCell"/>
</dbReference>
<protein>
    <recommendedName>
        <fullName evidence="11">Starch-binding associating with outer membrane</fullName>
    </recommendedName>
</protein>
<dbReference type="Proteomes" id="UP000524404">
    <property type="component" value="Unassembled WGS sequence"/>
</dbReference>
<keyword evidence="4" id="KW-0472">Membrane</keyword>
<organism evidence="9 10">
    <name type="scientific">Arcicella rosea</name>
    <dbReference type="NCBI Taxonomy" id="502909"/>
    <lineage>
        <taxon>Bacteria</taxon>
        <taxon>Pseudomonadati</taxon>
        <taxon>Bacteroidota</taxon>
        <taxon>Cytophagia</taxon>
        <taxon>Cytophagales</taxon>
        <taxon>Flectobacillaceae</taxon>
        <taxon>Arcicella</taxon>
    </lineage>
</organism>
<dbReference type="RefSeq" id="WP_229202861.1">
    <property type="nucleotide sequence ID" value="NZ_JACHKT010000019.1"/>
</dbReference>
<evidence type="ECO:0000259" key="8">
    <source>
        <dbReference type="Pfam" id="PF14322"/>
    </source>
</evidence>
<comment type="subcellular location">
    <subcellularLocation>
        <location evidence="1">Cell outer membrane</location>
    </subcellularLocation>
</comment>
<dbReference type="SUPFAM" id="SSF48452">
    <property type="entry name" value="TPR-like"/>
    <property type="match status" value="1"/>
</dbReference>
<feature type="domain" description="SusD-like N-terminal" evidence="8">
    <location>
        <begin position="96"/>
        <end position="250"/>
    </location>
</feature>
<feature type="domain" description="RagB/SusD" evidence="7">
    <location>
        <begin position="373"/>
        <end position="535"/>
    </location>
</feature>
<dbReference type="InterPro" id="IPR011990">
    <property type="entry name" value="TPR-like_helical_dom_sf"/>
</dbReference>
<evidence type="ECO:0000256" key="2">
    <source>
        <dbReference type="ARBA" id="ARBA00006275"/>
    </source>
</evidence>
<comment type="similarity">
    <text evidence="2">Belongs to the SusD family.</text>
</comment>
<keyword evidence="3 6" id="KW-0732">Signal</keyword>
<dbReference type="AlphaFoldDB" id="A0A841ESM3"/>
<evidence type="ECO:0008006" key="11">
    <source>
        <dbReference type="Google" id="ProtNLM"/>
    </source>
</evidence>
<dbReference type="EMBL" id="JACHKT010000019">
    <property type="protein sequence ID" value="MBB6004033.1"/>
    <property type="molecule type" value="Genomic_DNA"/>
</dbReference>
<feature type="signal peptide" evidence="6">
    <location>
        <begin position="1"/>
        <end position="23"/>
    </location>
</feature>
<evidence type="ECO:0000313" key="10">
    <source>
        <dbReference type="Proteomes" id="UP000524404"/>
    </source>
</evidence>
<evidence type="ECO:0000256" key="4">
    <source>
        <dbReference type="ARBA" id="ARBA00023136"/>
    </source>
</evidence>
<evidence type="ECO:0000256" key="3">
    <source>
        <dbReference type="ARBA" id="ARBA00022729"/>
    </source>
</evidence>
<reference evidence="9 10" key="1">
    <citation type="submission" date="2020-08" db="EMBL/GenBank/DDBJ databases">
        <title>Functional genomics of gut bacteria from endangered species of beetles.</title>
        <authorList>
            <person name="Carlos-Shanley C."/>
        </authorList>
    </citation>
    <scope>NUCLEOTIDE SEQUENCE [LARGE SCALE GENOMIC DNA]</scope>
    <source>
        <strain evidence="9 10">S00070</strain>
    </source>
</reference>
<evidence type="ECO:0000259" key="7">
    <source>
        <dbReference type="Pfam" id="PF07980"/>
    </source>
</evidence>
<gene>
    <name evidence="9" type="ORF">HNP25_002695</name>
</gene>
<evidence type="ECO:0000256" key="5">
    <source>
        <dbReference type="ARBA" id="ARBA00023237"/>
    </source>
</evidence>
<dbReference type="Gene3D" id="1.25.40.390">
    <property type="match status" value="1"/>
</dbReference>
<evidence type="ECO:0000313" key="9">
    <source>
        <dbReference type="EMBL" id="MBB6004033.1"/>
    </source>
</evidence>
<dbReference type="InterPro" id="IPR033985">
    <property type="entry name" value="SusD-like_N"/>
</dbReference>
<dbReference type="PROSITE" id="PS51257">
    <property type="entry name" value="PROKAR_LIPOPROTEIN"/>
    <property type="match status" value="1"/>
</dbReference>
<dbReference type="Pfam" id="PF07980">
    <property type="entry name" value="SusD_RagB"/>
    <property type="match status" value="1"/>
</dbReference>
<keyword evidence="10" id="KW-1185">Reference proteome</keyword>